<dbReference type="EMBL" id="GL433838">
    <property type="protein sequence ID" value="EFN58317.1"/>
    <property type="molecule type" value="Genomic_DNA"/>
</dbReference>
<dbReference type="OMA" id="GKECKIV"/>
<dbReference type="KEGG" id="cvr:CHLNCDRAFT_142335"/>
<dbReference type="Proteomes" id="UP000008141">
    <property type="component" value="Unassembled WGS sequence"/>
</dbReference>
<dbReference type="GO" id="GO:0005829">
    <property type="term" value="C:cytosol"/>
    <property type="evidence" value="ECO:0007669"/>
    <property type="project" value="TreeGrafter"/>
</dbReference>
<name>E1Z8B6_CHLVA</name>
<dbReference type="Gene3D" id="3.40.50.300">
    <property type="entry name" value="P-loop containing nucleotide triphosphate hydrolases"/>
    <property type="match status" value="3"/>
</dbReference>
<dbReference type="PANTHER" id="PTHR47959:SF24">
    <property type="entry name" value="ATP-DEPENDENT RNA HELICASE"/>
    <property type="match status" value="1"/>
</dbReference>
<dbReference type="SUPFAM" id="SSF52540">
    <property type="entry name" value="P-loop containing nucleoside triphosphate hydrolases"/>
    <property type="match status" value="1"/>
</dbReference>
<dbReference type="Pfam" id="PF00271">
    <property type="entry name" value="Helicase_C"/>
    <property type="match status" value="1"/>
</dbReference>
<dbReference type="CDD" id="cd18787">
    <property type="entry name" value="SF2_C_DEAD"/>
    <property type="match status" value="1"/>
</dbReference>
<dbReference type="GeneID" id="17357786"/>
<keyword evidence="1" id="KW-0547">Nucleotide-binding</keyword>
<dbReference type="GO" id="GO:0016787">
    <property type="term" value="F:hydrolase activity"/>
    <property type="evidence" value="ECO:0007669"/>
    <property type="project" value="UniProtKB-KW"/>
</dbReference>
<dbReference type="InterPro" id="IPR011545">
    <property type="entry name" value="DEAD/DEAH_box_helicase_dom"/>
</dbReference>
<dbReference type="OrthoDB" id="10261904at2759"/>
<dbReference type="GO" id="GO:0003676">
    <property type="term" value="F:nucleic acid binding"/>
    <property type="evidence" value="ECO:0007669"/>
    <property type="project" value="InterPro"/>
</dbReference>
<feature type="domain" description="Helicase C-terminal" evidence="5">
    <location>
        <begin position="152"/>
        <end position="268"/>
    </location>
</feature>
<sequence>MLSEEEQAKAVAAFETLGVCTQLAEAAAALGWKSPSAIQEQAVPLHLLDKPQALFALVLSPTRELAIQISEQFEALGAGIGVKCAVLVGGIDMMAQERRTQLFSATMTSKVAKLQRACLRDPAKVEVASKYSTVDTLRQQYMFVPAKYKDCYLTFLLTELAGATSIIFTRTCDSTRRIALMLRNLGFGAVPIHGQMSQPKRLGALNKFKAGERSILIATDVASRGLDIPSVDVVVNYDVPTNSKDYVHRVGRTARAGRSGRSVTIVTQ</sequence>
<evidence type="ECO:0000256" key="2">
    <source>
        <dbReference type="ARBA" id="ARBA00022801"/>
    </source>
</evidence>
<dbReference type="eggNOG" id="KOG0330">
    <property type="taxonomic scope" value="Eukaryota"/>
</dbReference>
<accession>E1Z8B6</accession>
<reference evidence="6 7" key="1">
    <citation type="journal article" date="2010" name="Plant Cell">
        <title>The Chlorella variabilis NC64A genome reveals adaptation to photosymbiosis, coevolution with viruses, and cryptic sex.</title>
        <authorList>
            <person name="Blanc G."/>
            <person name="Duncan G."/>
            <person name="Agarkova I."/>
            <person name="Borodovsky M."/>
            <person name="Gurnon J."/>
            <person name="Kuo A."/>
            <person name="Lindquist E."/>
            <person name="Lucas S."/>
            <person name="Pangilinan J."/>
            <person name="Polle J."/>
            <person name="Salamov A."/>
            <person name="Terry A."/>
            <person name="Yamada T."/>
            <person name="Dunigan D.D."/>
            <person name="Grigoriev I.V."/>
            <person name="Claverie J.M."/>
            <person name="Van Etten J.L."/>
        </authorList>
    </citation>
    <scope>NUCLEOTIDE SEQUENCE [LARGE SCALE GENOMIC DNA]</scope>
    <source>
        <strain evidence="6 7">NC64A</strain>
    </source>
</reference>
<keyword evidence="2" id="KW-0378">Hydrolase</keyword>
<dbReference type="RefSeq" id="XP_005850419.1">
    <property type="nucleotide sequence ID" value="XM_005850357.1"/>
</dbReference>
<gene>
    <name evidence="6" type="ORF">CHLNCDRAFT_142335</name>
</gene>
<protein>
    <recommendedName>
        <fullName evidence="5">Helicase C-terminal domain-containing protein</fullName>
    </recommendedName>
</protein>
<dbReference type="InterPro" id="IPR050079">
    <property type="entry name" value="DEAD_box_RNA_helicase"/>
</dbReference>
<dbReference type="GO" id="GO:0005524">
    <property type="term" value="F:ATP binding"/>
    <property type="evidence" value="ECO:0007669"/>
    <property type="project" value="UniProtKB-KW"/>
</dbReference>
<keyword evidence="7" id="KW-1185">Reference proteome</keyword>
<evidence type="ECO:0000313" key="7">
    <source>
        <dbReference type="Proteomes" id="UP000008141"/>
    </source>
</evidence>
<dbReference type="AlphaFoldDB" id="E1Z8B6"/>
<dbReference type="PANTHER" id="PTHR47959">
    <property type="entry name" value="ATP-DEPENDENT RNA HELICASE RHLE-RELATED"/>
    <property type="match status" value="1"/>
</dbReference>
<dbReference type="STRING" id="554065.E1Z8B6"/>
<dbReference type="SMART" id="SM00490">
    <property type="entry name" value="HELICc"/>
    <property type="match status" value="1"/>
</dbReference>
<dbReference type="InParanoid" id="E1Z8B6"/>
<proteinExistence type="predicted"/>
<dbReference type="GO" id="GO:0003724">
    <property type="term" value="F:RNA helicase activity"/>
    <property type="evidence" value="ECO:0007669"/>
    <property type="project" value="TreeGrafter"/>
</dbReference>
<evidence type="ECO:0000256" key="4">
    <source>
        <dbReference type="ARBA" id="ARBA00022840"/>
    </source>
</evidence>
<dbReference type="PROSITE" id="PS51194">
    <property type="entry name" value="HELICASE_CTER"/>
    <property type="match status" value="1"/>
</dbReference>
<dbReference type="InterPro" id="IPR027417">
    <property type="entry name" value="P-loop_NTPase"/>
</dbReference>
<evidence type="ECO:0000313" key="6">
    <source>
        <dbReference type="EMBL" id="EFN58317.1"/>
    </source>
</evidence>
<dbReference type="Pfam" id="PF00270">
    <property type="entry name" value="DEAD"/>
    <property type="match status" value="1"/>
</dbReference>
<keyword evidence="3" id="KW-0347">Helicase</keyword>
<dbReference type="InterPro" id="IPR001650">
    <property type="entry name" value="Helicase_C-like"/>
</dbReference>
<keyword evidence="4" id="KW-0067">ATP-binding</keyword>
<organism evidence="7">
    <name type="scientific">Chlorella variabilis</name>
    <name type="common">Green alga</name>
    <dbReference type="NCBI Taxonomy" id="554065"/>
    <lineage>
        <taxon>Eukaryota</taxon>
        <taxon>Viridiplantae</taxon>
        <taxon>Chlorophyta</taxon>
        <taxon>core chlorophytes</taxon>
        <taxon>Trebouxiophyceae</taxon>
        <taxon>Chlorellales</taxon>
        <taxon>Chlorellaceae</taxon>
        <taxon>Chlorella clade</taxon>
        <taxon>Chlorella</taxon>
    </lineage>
</organism>
<evidence type="ECO:0000256" key="1">
    <source>
        <dbReference type="ARBA" id="ARBA00022741"/>
    </source>
</evidence>
<evidence type="ECO:0000256" key="3">
    <source>
        <dbReference type="ARBA" id="ARBA00022806"/>
    </source>
</evidence>
<evidence type="ECO:0000259" key="5">
    <source>
        <dbReference type="PROSITE" id="PS51194"/>
    </source>
</evidence>